<evidence type="ECO:0000313" key="3">
    <source>
        <dbReference type="Proteomes" id="UP000061569"/>
    </source>
</evidence>
<evidence type="ECO:0000256" key="1">
    <source>
        <dbReference type="SAM" id="MobiDB-lite"/>
    </source>
</evidence>
<dbReference type="PATRIC" id="fig|69.6.peg.3130"/>
<dbReference type="EMBL" id="CP013140">
    <property type="protein sequence ID" value="ALN58521.1"/>
    <property type="molecule type" value="Genomic_DNA"/>
</dbReference>
<reference evidence="2 3" key="1">
    <citation type="submission" date="2015-11" db="EMBL/GenBank/DDBJ databases">
        <title>Genome sequences of Lysobacter enzymogenes strain C3 and Lysobacter antibioticus ATCC 29479.</title>
        <authorList>
            <person name="Kobayashi D.Y."/>
        </authorList>
    </citation>
    <scope>NUCLEOTIDE SEQUENCE [LARGE SCALE GENOMIC DNA]</scope>
    <source>
        <strain evidence="2 3">C3</strain>
    </source>
</reference>
<dbReference type="AlphaFoldDB" id="A0A0S2DJC2"/>
<sequence length="53" mass="5473">MERRRGSDGAIHARDGPDWLPDEREGTSGAAPRPMSGRAAAISSPAAAARAQS</sequence>
<feature type="compositionally biased region" description="Basic and acidic residues" evidence="1">
    <location>
        <begin position="1"/>
        <end position="26"/>
    </location>
</feature>
<gene>
    <name evidence="2" type="ORF">GLE_3175</name>
</gene>
<feature type="region of interest" description="Disordered" evidence="1">
    <location>
        <begin position="1"/>
        <end position="53"/>
    </location>
</feature>
<proteinExistence type="predicted"/>
<protein>
    <submittedName>
        <fullName evidence="2">Uncharacterized protein</fullName>
    </submittedName>
</protein>
<feature type="compositionally biased region" description="Low complexity" evidence="1">
    <location>
        <begin position="38"/>
        <end position="53"/>
    </location>
</feature>
<dbReference type="Proteomes" id="UP000061569">
    <property type="component" value="Chromosome"/>
</dbReference>
<organism evidence="2 3">
    <name type="scientific">Lysobacter enzymogenes</name>
    <dbReference type="NCBI Taxonomy" id="69"/>
    <lineage>
        <taxon>Bacteria</taxon>
        <taxon>Pseudomonadati</taxon>
        <taxon>Pseudomonadota</taxon>
        <taxon>Gammaproteobacteria</taxon>
        <taxon>Lysobacterales</taxon>
        <taxon>Lysobacteraceae</taxon>
        <taxon>Lysobacter</taxon>
    </lineage>
</organism>
<dbReference type="KEGG" id="lez:GLE_3175"/>
<accession>A0A0S2DJC2</accession>
<evidence type="ECO:0000313" key="2">
    <source>
        <dbReference type="EMBL" id="ALN58521.1"/>
    </source>
</evidence>
<name>A0A0S2DJC2_LYSEN</name>